<comment type="subcellular location">
    <subcellularLocation>
        <location evidence="2">Membrane</location>
    </subcellularLocation>
</comment>
<feature type="compositionally biased region" description="Polar residues" evidence="11">
    <location>
        <begin position="13"/>
        <end position="35"/>
    </location>
</feature>
<dbReference type="CDD" id="cd00082">
    <property type="entry name" value="HisKA"/>
    <property type="match status" value="1"/>
</dbReference>
<keyword evidence="16" id="KW-1185">Reference proteome</keyword>
<sequence length="620" mass="68217">MVSAIASERSKRGLTSASAVDTGNASQPPSRTQDAVASPPRRPRDWRSVPFGGLRFLRRSTRYLVLSSITRRILFLNLVGLGVLVSGILYLNQYREGLIEAKVESLSTQARIIAGAIAASATVETDSLQIDPEKLLELQAGQSIGPSSDGLDSLVFPINPERVAPVLRRLISPTRTRARVYDRDGNILLDSQQFYSRGQILRYDLPKLEPAAPTVFDRMESRFLSLFGRDYISLDHDEPGVAGTNYSEVTASLTGEPRSVVRRNAEGEMIISVAVPIQRFRAVLGALQLSTIGGDIDDIIRSERNAIFAVFGVAASVTIFLSFLLASTIAKPLRRLSAAAVRVRRGVKERQEIPDFSDRGDEIGNLSGSLRSMTESLYNRIEAIERFAADVAHELKNPLTSLRSAVETLPLAKNEASRERLLEVIQHDVRRLDRLITDISDASRLDAELARADAEPMDLRKMLTDLIEVDRQTAKVHSNAELTLQTDANNRGARAFMVMGHDLRLSQVFSNLIGNARSFVPNEGGKIAIKLFRRGDRIIAWVEDNGPGIGVEDIERIFERFYTDRPEGEAFGQNSGLGLSISRQIIEAHGGQLSAENIDDENAPNGIAGARFIIELPARS</sequence>
<dbReference type="Pfam" id="PF13755">
    <property type="entry name" value="Sensor_TM1"/>
    <property type="match status" value="1"/>
</dbReference>
<dbReference type="SMART" id="SM00387">
    <property type="entry name" value="HATPase_c"/>
    <property type="match status" value="1"/>
</dbReference>
<dbReference type="InterPro" id="IPR036890">
    <property type="entry name" value="HATPase_C_sf"/>
</dbReference>
<evidence type="ECO:0000256" key="12">
    <source>
        <dbReference type="SAM" id="Phobius"/>
    </source>
</evidence>
<keyword evidence="6 12" id="KW-0812">Transmembrane</keyword>
<dbReference type="SUPFAM" id="SSF158472">
    <property type="entry name" value="HAMP domain-like"/>
    <property type="match status" value="1"/>
</dbReference>
<dbReference type="SMART" id="SM00304">
    <property type="entry name" value="HAMP"/>
    <property type="match status" value="1"/>
</dbReference>
<evidence type="ECO:0000256" key="6">
    <source>
        <dbReference type="ARBA" id="ARBA00022692"/>
    </source>
</evidence>
<evidence type="ECO:0000256" key="1">
    <source>
        <dbReference type="ARBA" id="ARBA00000085"/>
    </source>
</evidence>
<keyword evidence="7" id="KW-0418">Kinase</keyword>
<dbReference type="Gene3D" id="1.10.287.130">
    <property type="match status" value="1"/>
</dbReference>
<dbReference type="InterPro" id="IPR025919">
    <property type="entry name" value="Stimulus_sens_dom"/>
</dbReference>
<dbReference type="Gene3D" id="6.10.340.10">
    <property type="match status" value="1"/>
</dbReference>
<evidence type="ECO:0000256" key="5">
    <source>
        <dbReference type="ARBA" id="ARBA00022679"/>
    </source>
</evidence>
<accession>A0A3L7JFI8</accession>
<evidence type="ECO:0000256" key="2">
    <source>
        <dbReference type="ARBA" id="ARBA00004370"/>
    </source>
</evidence>
<dbReference type="PROSITE" id="PS50109">
    <property type="entry name" value="HIS_KIN"/>
    <property type="match status" value="1"/>
</dbReference>
<dbReference type="EMBL" id="RCWN01000001">
    <property type="protein sequence ID" value="RLQ89224.1"/>
    <property type="molecule type" value="Genomic_DNA"/>
</dbReference>
<keyword evidence="8 12" id="KW-1133">Transmembrane helix</keyword>
<dbReference type="InterPro" id="IPR003661">
    <property type="entry name" value="HisK_dim/P_dom"/>
</dbReference>
<dbReference type="SMART" id="SM00388">
    <property type="entry name" value="HisKA"/>
    <property type="match status" value="1"/>
</dbReference>
<dbReference type="CDD" id="cd06225">
    <property type="entry name" value="HAMP"/>
    <property type="match status" value="1"/>
</dbReference>
<dbReference type="Pfam" id="PF00672">
    <property type="entry name" value="HAMP"/>
    <property type="match status" value="1"/>
</dbReference>
<reference evidence="15 16" key="1">
    <citation type="submission" date="2018-10" db="EMBL/GenBank/DDBJ databases">
        <title>Notoacmeibacter sp. M2BS9Y-3-1, whole genome shotgun sequence.</title>
        <authorList>
            <person name="Tuo L."/>
        </authorList>
    </citation>
    <scope>NUCLEOTIDE SEQUENCE [LARGE SCALE GENOMIC DNA]</scope>
    <source>
        <strain evidence="15 16">M2BS9Y-3-1</strain>
    </source>
</reference>
<evidence type="ECO:0000256" key="3">
    <source>
        <dbReference type="ARBA" id="ARBA00012438"/>
    </source>
</evidence>
<feature type="domain" description="HAMP" evidence="14">
    <location>
        <begin position="327"/>
        <end position="382"/>
    </location>
</feature>
<dbReference type="GO" id="GO:0016020">
    <property type="term" value="C:membrane"/>
    <property type="evidence" value="ECO:0007669"/>
    <property type="project" value="UniProtKB-SubCell"/>
</dbReference>
<keyword evidence="4" id="KW-0597">Phosphoprotein</keyword>
<dbReference type="PROSITE" id="PS50885">
    <property type="entry name" value="HAMP"/>
    <property type="match status" value="1"/>
</dbReference>
<keyword evidence="9" id="KW-0902">Two-component regulatory system</keyword>
<evidence type="ECO:0000256" key="4">
    <source>
        <dbReference type="ARBA" id="ARBA00022553"/>
    </source>
</evidence>
<dbReference type="Gene3D" id="3.30.565.10">
    <property type="entry name" value="Histidine kinase-like ATPase, C-terminal domain"/>
    <property type="match status" value="1"/>
</dbReference>
<dbReference type="InterPro" id="IPR003594">
    <property type="entry name" value="HATPase_dom"/>
</dbReference>
<dbReference type="PRINTS" id="PR00344">
    <property type="entry name" value="BCTRLSENSOR"/>
</dbReference>
<evidence type="ECO:0000313" key="16">
    <source>
        <dbReference type="Proteomes" id="UP000281094"/>
    </source>
</evidence>
<evidence type="ECO:0000259" key="14">
    <source>
        <dbReference type="PROSITE" id="PS50885"/>
    </source>
</evidence>
<evidence type="ECO:0000256" key="10">
    <source>
        <dbReference type="ARBA" id="ARBA00023136"/>
    </source>
</evidence>
<evidence type="ECO:0000256" key="9">
    <source>
        <dbReference type="ARBA" id="ARBA00023012"/>
    </source>
</evidence>
<dbReference type="InterPro" id="IPR050428">
    <property type="entry name" value="TCS_sensor_his_kinase"/>
</dbReference>
<feature type="domain" description="Histidine kinase" evidence="13">
    <location>
        <begin position="390"/>
        <end position="620"/>
    </location>
</feature>
<dbReference type="InterPro" id="IPR005467">
    <property type="entry name" value="His_kinase_dom"/>
</dbReference>
<evidence type="ECO:0000256" key="8">
    <source>
        <dbReference type="ARBA" id="ARBA00022989"/>
    </source>
</evidence>
<dbReference type="Pfam" id="PF02518">
    <property type="entry name" value="HATPase_c"/>
    <property type="match status" value="1"/>
</dbReference>
<feature type="transmembrane region" description="Helical" evidence="12">
    <location>
        <begin position="73"/>
        <end position="91"/>
    </location>
</feature>
<proteinExistence type="predicted"/>
<keyword evidence="5" id="KW-0808">Transferase</keyword>
<dbReference type="EC" id="2.7.13.3" evidence="3"/>
<comment type="caution">
    <text evidence="15">The sequence shown here is derived from an EMBL/GenBank/DDBJ whole genome shotgun (WGS) entry which is preliminary data.</text>
</comment>
<evidence type="ECO:0000256" key="7">
    <source>
        <dbReference type="ARBA" id="ARBA00022777"/>
    </source>
</evidence>
<protein>
    <recommendedName>
        <fullName evidence="3">histidine kinase</fullName>
        <ecNumber evidence="3">2.7.13.3</ecNumber>
    </recommendedName>
</protein>
<name>A0A3L7JFI8_9HYPH</name>
<dbReference type="Pfam" id="PF00512">
    <property type="entry name" value="HisKA"/>
    <property type="match status" value="1"/>
</dbReference>
<comment type="catalytic activity">
    <reaction evidence="1">
        <text>ATP + protein L-histidine = ADP + protein N-phospho-L-histidine.</text>
        <dbReference type="EC" id="2.7.13.3"/>
    </reaction>
</comment>
<evidence type="ECO:0000259" key="13">
    <source>
        <dbReference type="PROSITE" id="PS50109"/>
    </source>
</evidence>
<evidence type="ECO:0000256" key="11">
    <source>
        <dbReference type="SAM" id="MobiDB-lite"/>
    </source>
</evidence>
<organism evidence="15 16">
    <name type="scientific">Notoacmeibacter ruber</name>
    <dbReference type="NCBI Taxonomy" id="2670375"/>
    <lineage>
        <taxon>Bacteria</taxon>
        <taxon>Pseudomonadati</taxon>
        <taxon>Pseudomonadota</taxon>
        <taxon>Alphaproteobacteria</taxon>
        <taxon>Hyphomicrobiales</taxon>
        <taxon>Notoacmeibacteraceae</taxon>
        <taxon>Notoacmeibacter</taxon>
    </lineage>
</organism>
<evidence type="ECO:0000313" key="15">
    <source>
        <dbReference type="EMBL" id="RLQ89224.1"/>
    </source>
</evidence>
<feature type="region of interest" description="Disordered" evidence="11">
    <location>
        <begin position="1"/>
        <end position="44"/>
    </location>
</feature>
<dbReference type="Proteomes" id="UP000281094">
    <property type="component" value="Unassembled WGS sequence"/>
</dbReference>
<dbReference type="RefSeq" id="WP_121646191.1">
    <property type="nucleotide sequence ID" value="NZ_RCWN01000001.1"/>
</dbReference>
<dbReference type="GO" id="GO:0000155">
    <property type="term" value="F:phosphorelay sensor kinase activity"/>
    <property type="evidence" value="ECO:0007669"/>
    <property type="project" value="InterPro"/>
</dbReference>
<keyword evidence="10 12" id="KW-0472">Membrane</keyword>
<dbReference type="InterPro" id="IPR003660">
    <property type="entry name" value="HAMP_dom"/>
</dbReference>
<dbReference type="Pfam" id="PF13756">
    <property type="entry name" value="Stimulus_sens_1"/>
    <property type="match status" value="1"/>
</dbReference>
<dbReference type="InterPro" id="IPR036097">
    <property type="entry name" value="HisK_dim/P_sf"/>
</dbReference>
<dbReference type="InterPro" id="IPR025908">
    <property type="entry name" value="Sensor_TM1"/>
</dbReference>
<dbReference type="PANTHER" id="PTHR45436:SF5">
    <property type="entry name" value="SENSOR HISTIDINE KINASE TRCS"/>
    <property type="match status" value="1"/>
</dbReference>
<dbReference type="SUPFAM" id="SSF55874">
    <property type="entry name" value="ATPase domain of HSP90 chaperone/DNA topoisomerase II/histidine kinase"/>
    <property type="match status" value="1"/>
</dbReference>
<gene>
    <name evidence="15" type="ORF">D8780_14215</name>
</gene>
<dbReference type="SUPFAM" id="SSF47384">
    <property type="entry name" value="Homodimeric domain of signal transducing histidine kinase"/>
    <property type="match status" value="1"/>
</dbReference>
<dbReference type="PANTHER" id="PTHR45436">
    <property type="entry name" value="SENSOR HISTIDINE KINASE YKOH"/>
    <property type="match status" value="1"/>
</dbReference>
<feature type="transmembrane region" description="Helical" evidence="12">
    <location>
        <begin position="306"/>
        <end position="326"/>
    </location>
</feature>
<dbReference type="InterPro" id="IPR004358">
    <property type="entry name" value="Sig_transdc_His_kin-like_C"/>
</dbReference>
<dbReference type="AlphaFoldDB" id="A0A3L7JFI8"/>